<keyword evidence="7" id="KW-1185">Reference proteome</keyword>
<evidence type="ECO:0000313" key="6">
    <source>
        <dbReference type="EMBL" id="MCP9291958.1"/>
    </source>
</evidence>
<dbReference type="InterPro" id="IPR026444">
    <property type="entry name" value="Secre_tail"/>
</dbReference>
<comment type="similarity">
    <text evidence="1">Belongs to the glycosyl hydrolase 39 family.</text>
</comment>
<evidence type="ECO:0000259" key="5">
    <source>
        <dbReference type="Pfam" id="PF18962"/>
    </source>
</evidence>
<evidence type="ECO:0000256" key="1">
    <source>
        <dbReference type="ARBA" id="ARBA00008875"/>
    </source>
</evidence>
<name>A0A9X2RH27_9BACT</name>
<gene>
    <name evidence="6" type="ORF">NM125_10260</name>
</gene>
<dbReference type="RefSeq" id="WP_255134832.1">
    <property type="nucleotide sequence ID" value="NZ_JANDBC010000002.1"/>
</dbReference>
<evidence type="ECO:0000313" key="7">
    <source>
        <dbReference type="Proteomes" id="UP001139125"/>
    </source>
</evidence>
<evidence type="ECO:0000256" key="3">
    <source>
        <dbReference type="ARBA" id="ARBA00023295"/>
    </source>
</evidence>
<organism evidence="6 7">
    <name type="scientific">Gracilimonas sediminicola</name>
    <dbReference type="NCBI Taxonomy" id="2952158"/>
    <lineage>
        <taxon>Bacteria</taxon>
        <taxon>Pseudomonadati</taxon>
        <taxon>Balneolota</taxon>
        <taxon>Balneolia</taxon>
        <taxon>Balneolales</taxon>
        <taxon>Balneolaceae</taxon>
        <taxon>Gracilimonas</taxon>
    </lineage>
</organism>
<dbReference type="NCBIfam" id="TIGR04183">
    <property type="entry name" value="Por_Secre_tail"/>
    <property type="match status" value="1"/>
</dbReference>
<evidence type="ECO:0000256" key="2">
    <source>
        <dbReference type="ARBA" id="ARBA00022801"/>
    </source>
</evidence>
<proteinExistence type="inferred from homology"/>
<dbReference type="SUPFAM" id="SSF51445">
    <property type="entry name" value="(Trans)glycosidases"/>
    <property type="match status" value="1"/>
</dbReference>
<reference evidence="6" key="1">
    <citation type="submission" date="2022-06" db="EMBL/GenBank/DDBJ databases">
        <title>Gracilimonas sp. CAU 1638 isolated from sea sediment.</title>
        <authorList>
            <person name="Kim W."/>
        </authorList>
    </citation>
    <scope>NUCLEOTIDE SEQUENCE</scope>
    <source>
        <strain evidence="6">CAU 1638</strain>
    </source>
</reference>
<dbReference type="EMBL" id="JANDBC010000002">
    <property type="protein sequence ID" value="MCP9291958.1"/>
    <property type="molecule type" value="Genomic_DNA"/>
</dbReference>
<feature type="domain" description="Glycosyl hydrolases family 39 N-terminal catalytic" evidence="4">
    <location>
        <begin position="95"/>
        <end position="258"/>
    </location>
</feature>
<feature type="domain" description="Secretion system C-terminal sorting" evidence="5">
    <location>
        <begin position="500"/>
        <end position="574"/>
    </location>
</feature>
<accession>A0A9X2RH27</accession>
<dbReference type="Pfam" id="PF18962">
    <property type="entry name" value="Por_Secre_tail"/>
    <property type="match status" value="1"/>
</dbReference>
<sequence>MTPNGVFMRPCTSKTFLLSLLWISFTGLEVLSGQPVQYSVEDSAIAQVGDDFYGIQYHSNTYDSPILQEKLSEIPIKKVRIWARPNQIRPNIEEWNWSGLDNKVNEVIDAGYEPIVCIFQAEDWYTGTPENPWWNDTTAVNQWLTLSEELAGRYADKIEYIILFDELNYLHQDNPYYISFSNAADLFIQTASTIKAVEPDLKVGGPSGFNGWENGHWGNYVFNQTEHDTLLDFISSNIFLSWDKDDSDQTIINKTIWYEEAPMKIRSMLNSTHSPTLLLDAYNASALWTIDGTKDGELWTDPRNVNTFGGVYQALAQLHSVKGGFDITLKWETIGGYGIFNWYPDFNELPTYYSWELMVKRGGLRPGSELIKINTTENPIQDLPHHSGMNVDGYRVQPFAILDSENNITVILINKTDSLKEANITPPTDMNSFQLYQFHEFRTQDALAAVDSGSVDGNLTMELPPLSINIISYSESSLLTSTETEESGSEPDHFTLFQNYPNPFNPTTSIAFRLSEASFVQLSVYNARGQKVKGFYGNRLPAGEHSLLFDGSGLSSGIYFYRLTVDGQTEVRKFALIK</sequence>
<dbReference type="Gene3D" id="2.60.40.4070">
    <property type="match status" value="1"/>
</dbReference>
<dbReference type="GO" id="GO:0016798">
    <property type="term" value="F:hydrolase activity, acting on glycosyl bonds"/>
    <property type="evidence" value="ECO:0007669"/>
    <property type="project" value="UniProtKB-KW"/>
</dbReference>
<dbReference type="Pfam" id="PF01229">
    <property type="entry name" value="Glyco_hydro_39"/>
    <property type="match status" value="1"/>
</dbReference>
<keyword evidence="2" id="KW-0378">Hydrolase</keyword>
<dbReference type="Gene3D" id="3.20.20.80">
    <property type="entry name" value="Glycosidases"/>
    <property type="match status" value="1"/>
</dbReference>
<dbReference type="InterPro" id="IPR017853">
    <property type="entry name" value="GH"/>
</dbReference>
<comment type="caution">
    <text evidence="6">The sequence shown here is derived from an EMBL/GenBank/DDBJ whole genome shotgun (WGS) entry which is preliminary data.</text>
</comment>
<protein>
    <submittedName>
        <fullName evidence="6">T9SS type A sorting domain-containing protein</fullName>
    </submittedName>
</protein>
<dbReference type="AlphaFoldDB" id="A0A9X2RH27"/>
<dbReference type="Proteomes" id="UP001139125">
    <property type="component" value="Unassembled WGS sequence"/>
</dbReference>
<keyword evidence="3" id="KW-0326">Glycosidase</keyword>
<dbReference type="InterPro" id="IPR049166">
    <property type="entry name" value="GH39_cat"/>
</dbReference>
<evidence type="ECO:0000259" key="4">
    <source>
        <dbReference type="Pfam" id="PF01229"/>
    </source>
</evidence>